<reference evidence="1 2" key="1">
    <citation type="journal article" date="2015" name="Genome Biol. Evol.">
        <title>Found and Lost: The Fates of Horizontally Acquired Genes in Arthropod-Symbiotic Spiroplasma.</title>
        <authorList>
            <person name="Lo W.S."/>
            <person name="Gasparich G.E."/>
            <person name="Kuo C.H."/>
        </authorList>
    </citation>
    <scope>NUCLEOTIDE SEQUENCE [LARGE SCALE GENOMIC DNA]</scope>
    <source>
        <strain evidence="2">TDA-040725-5</strain>
    </source>
</reference>
<keyword evidence="2" id="KW-1185">Reference proteome</keyword>
<dbReference type="PATRIC" id="fig|743698.3.peg.371"/>
<dbReference type="Proteomes" id="UP000035661">
    <property type="component" value="Chromosome"/>
</dbReference>
<proteinExistence type="predicted"/>
<dbReference type="EMBL" id="CP011856">
    <property type="protein sequence ID" value="AKM53952.1"/>
    <property type="molecule type" value="Genomic_DNA"/>
</dbReference>
<accession>A0A0H3XM58</accession>
<dbReference type="KEGG" id="seri:SERIO_v1c03700"/>
<dbReference type="AlphaFoldDB" id="A0A0H3XM58"/>
<organism evidence="1 2">
    <name type="scientific">Spiroplasma eriocheiris</name>
    <dbReference type="NCBI Taxonomy" id="315358"/>
    <lineage>
        <taxon>Bacteria</taxon>
        <taxon>Bacillati</taxon>
        <taxon>Mycoplasmatota</taxon>
        <taxon>Mollicutes</taxon>
        <taxon>Entomoplasmatales</taxon>
        <taxon>Spiroplasmataceae</taxon>
        <taxon>Spiroplasma</taxon>
    </lineage>
</organism>
<evidence type="ECO:0000313" key="1">
    <source>
        <dbReference type="EMBL" id="AKM53952.1"/>
    </source>
</evidence>
<dbReference type="STRING" id="315358.SERIO_v1c03700"/>
<reference evidence="2" key="2">
    <citation type="submission" date="2015-06" db="EMBL/GenBank/DDBJ databases">
        <title>Complete genome sequence of Spiroplasma eriocheiris TDA-040725-5 (DSM 21848).</title>
        <authorList>
            <person name="Lo W.-S."/>
            <person name="Kuo C.-H."/>
        </authorList>
    </citation>
    <scope>NUCLEOTIDE SEQUENCE [LARGE SCALE GENOMIC DNA]</scope>
    <source>
        <strain evidence="2">TDA-040725-5</strain>
    </source>
</reference>
<sequence length="48" mass="5778">MFTLPIQRNLFHQLVWELNEIIKVEVAFSNLNPIMALKIELYYVKKTK</sequence>
<gene>
    <name evidence="1" type="ORF">SERIO_v1c03700</name>
</gene>
<protein>
    <submittedName>
        <fullName evidence="1">Uncharacterized protein</fullName>
    </submittedName>
</protein>
<evidence type="ECO:0000313" key="2">
    <source>
        <dbReference type="Proteomes" id="UP000035661"/>
    </source>
</evidence>
<name>A0A0H3XM58_9MOLU</name>